<sequence>MIFLLLGGQFLLLGTMILNFKPQLPMDKVIM</sequence>
<name>A0A9N8D5I4_PRORE</name>
<proteinExistence type="predicted"/>
<dbReference type="Proteomes" id="UP000834611">
    <property type="component" value="Unassembled WGS sequence"/>
</dbReference>
<dbReference type="EMBL" id="CAHPSF010000008">
    <property type="protein sequence ID" value="CAB5705486.1"/>
    <property type="molecule type" value="Genomic_DNA"/>
</dbReference>
<protein>
    <submittedName>
        <fullName evidence="1">Uncharacterized protein</fullName>
    </submittedName>
</protein>
<comment type="caution">
    <text evidence="1">The sequence shown here is derived from an EMBL/GenBank/DDBJ whole genome shotgun (WGS) entry which is preliminary data.</text>
</comment>
<organism evidence="1 2">
    <name type="scientific">Providencia rettgeri</name>
    <dbReference type="NCBI Taxonomy" id="587"/>
    <lineage>
        <taxon>Bacteria</taxon>
        <taxon>Pseudomonadati</taxon>
        <taxon>Pseudomonadota</taxon>
        <taxon>Gammaproteobacteria</taxon>
        <taxon>Enterobacterales</taxon>
        <taxon>Morganellaceae</taxon>
        <taxon>Providencia</taxon>
    </lineage>
</organism>
<reference evidence="1" key="1">
    <citation type="submission" date="2020-05" db="EMBL/GenBank/DDBJ databases">
        <authorList>
            <person name="Delgado-Blas J."/>
        </authorList>
    </citation>
    <scope>NUCLEOTIDE SEQUENCE</scope>
    <source>
        <strain evidence="1">BB1453</strain>
    </source>
</reference>
<evidence type="ECO:0000313" key="1">
    <source>
        <dbReference type="EMBL" id="CAB5705486.1"/>
    </source>
</evidence>
<dbReference type="AlphaFoldDB" id="A0A9N8D5I4"/>
<gene>
    <name evidence="1" type="ORF">GHA_03053</name>
</gene>
<accession>A0A9N8D5I4</accession>
<evidence type="ECO:0000313" key="2">
    <source>
        <dbReference type="Proteomes" id="UP000834611"/>
    </source>
</evidence>